<dbReference type="GeneID" id="106815048"/>
<gene>
    <name evidence="4" type="primary">LOC106815048</name>
</gene>
<organism evidence="3 4">
    <name type="scientific">Priapulus caudatus</name>
    <name type="common">Priapulid worm</name>
    <dbReference type="NCBI Taxonomy" id="37621"/>
    <lineage>
        <taxon>Eukaryota</taxon>
        <taxon>Metazoa</taxon>
        <taxon>Ecdysozoa</taxon>
        <taxon>Scalidophora</taxon>
        <taxon>Priapulida</taxon>
        <taxon>Priapulimorpha</taxon>
        <taxon>Priapulimorphida</taxon>
        <taxon>Priapulidae</taxon>
        <taxon>Priapulus</taxon>
    </lineage>
</organism>
<dbReference type="Gene3D" id="1.25.50.20">
    <property type="match status" value="1"/>
</dbReference>
<dbReference type="InterPro" id="IPR050344">
    <property type="entry name" value="Peptidase_M1_aminopeptidases"/>
</dbReference>
<evidence type="ECO:0000313" key="4">
    <source>
        <dbReference type="RefSeq" id="XP_014674959.1"/>
    </source>
</evidence>
<evidence type="ECO:0000313" key="3">
    <source>
        <dbReference type="Proteomes" id="UP000695022"/>
    </source>
</evidence>
<proteinExistence type="inferred from homology"/>
<keyword evidence="3" id="KW-1185">Reference proteome</keyword>
<dbReference type="InterPro" id="IPR024571">
    <property type="entry name" value="ERAP1-like_C_dom"/>
</dbReference>
<evidence type="ECO:0000259" key="2">
    <source>
        <dbReference type="Pfam" id="PF11838"/>
    </source>
</evidence>
<feature type="domain" description="ERAP1-like C-terminal" evidence="2">
    <location>
        <begin position="2"/>
        <end position="276"/>
    </location>
</feature>
<dbReference type="PANTHER" id="PTHR11533">
    <property type="entry name" value="PROTEASE M1 ZINC METALLOPROTEASE"/>
    <property type="match status" value="1"/>
</dbReference>
<accession>A0ABM1ERY8</accession>
<dbReference type="PANTHER" id="PTHR11533:SF294">
    <property type="entry name" value="THYROTROPIN-RELEASING HORMONE-DEGRADING ECTOENZYME"/>
    <property type="match status" value="1"/>
</dbReference>
<reference evidence="4" key="1">
    <citation type="submission" date="2025-08" db="UniProtKB">
        <authorList>
            <consortium name="RefSeq"/>
        </authorList>
    </citation>
    <scope>IDENTIFICATION</scope>
</reference>
<name>A0ABM1ERY8_PRICU</name>
<evidence type="ECO:0000256" key="1">
    <source>
        <dbReference type="ARBA" id="ARBA00010136"/>
    </source>
</evidence>
<feature type="non-terminal residue" evidence="4">
    <location>
        <position position="276"/>
    </location>
</feature>
<dbReference type="RefSeq" id="XP_014674959.1">
    <property type="nucleotide sequence ID" value="XM_014819473.1"/>
</dbReference>
<dbReference type="Pfam" id="PF11838">
    <property type="entry name" value="ERAP1_C"/>
    <property type="match status" value="1"/>
</dbReference>
<comment type="similarity">
    <text evidence="1">Belongs to the peptidase M1 family.</text>
</comment>
<sequence>MDAIIKQLNNDPEKIGESNRVQLIDDAFILAESDILDYIVALRTTEYMQKETEYVPWYLMLKRLGYTDMMLRSRESMFKEFQGYMRAQNTLYYNGYDWTGVSEDEELITLMKREVAVTIACRYNEEKCVLEAGQLFTQWMNKPDDENPINVNLRSPAYNAALRAGGEQEWEFAWQRYNVTSDVSERDRLREAMGMTEDLTLLQKYYEIAMDPTMTSADDTADVLRAIASGNHVGRDFMWDAIVSSYDAIVERTEFAIYFVVIDTTASFNTEKELEQ</sequence>
<protein>
    <submittedName>
        <fullName evidence="4">Aminopeptidase N-like</fullName>
    </submittedName>
</protein>
<dbReference type="Proteomes" id="UP000695022">
    <property type="component" value="Unplaced"/>
</dbReference>